<reference evidence="2 3" key="1">
    <citation type="submission" date="2019-11" db="EMBL/GenBank/DDBJ databases">
        <title>Comparative genomics of hydrocarbon-degrading Desulfosarcina strains.</title>
        <authorList>
            <person name="Watanabe M."/>
            <person name="Kojima H."/>
            <person name="Fukui M."/>
        </authorList>
    </citation>
    <scope>NUCLEOTIDE SEQUENCE [LARGE SCALE GENOMIC DNA]</scope>
    <source>
        <strain evidence="2 3">PP31</strain>
    </source>
</reference>
<keyword evidence="3" id="KW-1185">Reference proteome</keyword>
<dbReference type="AlphaFoldDB" id="A0A5K7Z294"/>
<proteinExistence type="predicted"/>
<dbReference type="Proteomes" id="UP000427769">
    <property type="component" value="Chromosome"/>
</dbReference>
<evidence type="ECO:0000313" key="2">
    <source>
        <dbReference type="EMBL" id="BBO74379.1"/>
    </source>
</evidence>
<name>A0A5K7Z294_9BACT</name>
<feature type="compositionally biased region" description="Polar residues" evidence="1">
    <location>
        <begin position="10"/>
        <end position="35"/>
    </location>
</feature>
<protein>
    <submittedName>
        <fullName evidence="2">Uncharacterized protein</fullName>
    </submittedName>
</protein>
<dbReference type="EMBL" id="AP021875">
    <property type="protein sequence ID" value="BBO74379.1"/>
    <property type="molecule type" value="Genomic_DNA"/>
</dbReference>
<feature type="region of interest" description="Disordered" evidence="1">
    <location>
        <begin position="1"/>
        <end position="35"/>
    </location>
</feature>
<organism evidence="2 3">
    <name type="scientific">Desulfosarcina widdelii</name>
    <dbReference type="NCBI Taxonomy" id="947919"/>
    <lineage>
        <taxon>Bacteria</taxon>
        <taxon>Pseudomonadati</taxon>
        <taxon>Thermodesulfobacteriota</taxon>
        <taxon>Desulfobacteria</taxon>
        <taxon>Desulfobacterales</taxon>
        <taxon>Desulfosarcinaceae</taxon>
        <taxon>Desulfosarcina</taxon>
    </lineage>
</organism>
<gene>
    <name evidence="2" type="ORF">DSCW_17960</name>
</gene>
<evidence type="ECO:0000313" key="3">
    <source>
        <dbReference type="Proteomes" id="UP000427769"/>
    </source>
</evidence>
<accession>A0A5K7Z294</accession>
<evidence type="ECO:0000256" key="1">
    <source>
        <dbReference type="SAM" id="MobiDB-lite"/>
    </source>
</evidence>
<sequence>MWVPGVDSGGNWQTIHSNDQGSPRQGSGTGRSTAANKQWVWDEPVRWSVWFKGNGTTDSGSREFFGAVSSSGHTFYENHDVAWFDESDMAVGFDRINFPGYFASTSYPTYNYVLDDIYIAAGDNAAARVEIGNNAIYTSCTKLAIATIDSWSDSSITATVREGGFSTNNTVYVFVVDSNNDPSSGYEITLGESTSQLTGVSLSGCGLH</sequence>
<dbReference type="KEGG" id="dwd:DSCW_17960"/>